<dbReference type="Proteomes" id="UP000706891">
    <property type="component" value="Unassembled WGS sequence"/>
</dbReference>
<dbReference type="EMBL" id="JACJJG010000020">
    <property type="protein sequence ID" value="MBM6673374.1"/>
    <property type="molecule type" value="Genomic_DNA"/>
</dbReference>
<name>A0A939B5H1_9BACT</name>
<comment type="caution">
    <text evidence="1">The sequence shown here is derived from an EMBL/GenBank/DDBJ whole genome shotgun (WGS) entry which is preliminary data.</text>
</comment>
<reference evidence="1" key="1">
    <citation type="submission" date="2020-08" db="EMBL/GenBank/DDBJ databases">
        <authorList>
            <person name="Cejkova D."/>
            <person name="Kubasova T."/>
            <person name="Jahodarova E."/>
            <person name="Rychlik I."/>
        </authorList>
    </citation>
    <scope>NUCLEOTIDE SEQUENCE</scope>
    <source>
        <strain evidence="1">An824</strain>
    </source>
</reference>
<dbReference type="RefSeq" id="WP_205104058.1">
    <property type="nucleotide sequence ID" value="NZ_JACJJG010000020.1"/>
</dbReference>
<keyword evidence="2" id="KW-1185">Reference proteome</keyword>
<protein>
    <submittedName>
        <fullName evidence="1">Uncharacterized protein</fullName>
    </submittedName>
</protein>
<gene>
    <name evidence="1" type="ORF">H6A34_05745</name>
</gene>
<evidence type="ECO:0000313" key="1">
    <source>
        <dbReference type="EMBL" id="MBM6673374.1"/>
    </source>
</evidence>
<dbReference type="AlphaFoldDB" id="A0A939B5H1"/>
<reference evidence="1" key="2">
    <citation type="journal article" date="2021" name="Sci. Rep.">
        <title>The distribution of antibiotic resistance genes in chicken gut microbiota commensals.</title>
        <authorList>
            <person name="Juricova H."/>
            <person name="Matiasovicova J."/>
            <person name="Kubasova T."/>
            <person name="Cejkova D."/>
            <person name="Rychlik I."/>
        </authorList>
    </citation>
    <scope>NUCLEOTIDE SEQUENCE</scope>
    <source>
        <strain evidence="1">An824</strain>
    </source>
</reference>
<accession>A0A939B5H1</accession>
<evidence type="ECO:0000313" key="2">
    <source>
        <dbReference type="Proteomes" id="UP000706891"/>
    </source>
</evidence>
<organism evidence="1 2">
    <name type="scientific">Marseilla massiliensis</name>
    <dbReference type="NCBI Taxonomy" id="1841864"/>
    <lineage>
        <taxon>Bacteria</taxon>
        <taxon>Pseudomonadati</taxon>
        <taxon>Bacteroidota</taxon>
        <taxon>Bacteroidia</taxon>
        <taxon>Bacteroidales</taxon>
        <taxon>Prevotellaceae</taxon>
        <taxon>Marseilla</taxon>
    </lineage>
</organism>
<sequence>MTEEKINAGLVSSQGGFQDKSEKIEVAGTTVQESDSYVVDAEACKDAVQKIKEVASEQILEVMPGLLTILDFNGIINVGKIKIGRLVMNRWPKQKSVNSMALSIMADGIQVMLLVIPGTVAVMMGYDVEDFDGNPIPEEQLVQTVIIVDGQTRYMAIRKIMNEHPDKAPTNVLAYFPTNWINLTKMLQTINLKVFTWKNSDFICGLERAGNISDETARALSFVRQLERQGYNFTAACEWMTLVKGIIRKPSLVKAMNATDSKLCYDNSEYGIKIHETAKSKFTDNNEKALKNKTVPEFIIDKWNNACNELNKKEATSYIIAYLNGLADKDVAEIVSPSGYKRGNGKPKADFIKTQLEDSFQRFNKANPFATFKDNTEQGE</sequence>
<proteinExistence type="predicted"/>